<name>A0ABX6A1B0_9MICO</name>
<dbReference type="EMBL" id="CP044108">
    <property type="protein sequence ID" value="QEU10941.1"/>
    <property type="molecule type" value="Genomic_DNA"/>
</dbReference>
<protein>
    <recommendedName>
        <fullName evidence="3">Nuclear transport factor 2 family protein</fullName>
    </recommendedName>
</protein>
<keyword evidence="2" id="KW-1185">Reference proteome</keyword>
<organism evidence="1 2">
    <name type="scientific">Dermabacter vaginalis</name>
    <dbReference type="NCBI Taxonomy" id="1630135"/>
    <lineage>
        <taxon>Bacteria</taxon>
        <taxon>Bacillati</taxon>
        <taxon>Actinomycetota</taxon>
        <taxon>Actinomycetes</taxon>
        <taxon>Micrococcales</taxon>
        <taxon>Dermabacteraceae</taxon>
        <taxon>Dermabacter</taxon>
    </lineage>
</organism>
<proteinExistence type="predicted"/>
<accession>A0ABX6A1B0</accession>
<evidence type="ECO:0000313" key="1">
    <source>
        <dbReference type="EMBL" id="QEU10941.1"/>
    </source>
</evidence>
<sequence length="148" mass="16752">MTQNPSHDSSSLSRDEDKPLRELAEALQLDVQDFTGEWDAFTAVFTVADGLDGLTLQQVDPIFYLKNGAFTHGVFSRKILEAPVVRYVEARSHDRPFDIAVVFFTYDTETKGIETRVFWDNEAVTFLVTPDTWTSVAQAANPYREKKA</sequence>
<evidence type="ECO:0000313" key="2">
    <source>
        <dbReference type="Proteomes" id="UP000323865"/>
    </source>
</evidence>
<gene>
    <name evidence="1" type="ORF">FOB48_00530</name>
</gene>
<evidence type="ECO:0008006" key="3">
    <source>
        <dbReference type="Google" id="ProtNLM"/>
    </source>
</evidence>
<dbReference type="Proteomes" id="UP000323865">
    <property type="component" value="Chromosome"/>
</dbReference>
<dbReference type="RefSeq" id="WP_150332356.1">
    <property type="nucleotide sequence ID" value="NZ_CP044108.1"/>
</dbReference>
<reference evidence="1 2" key="1">
    <citation type="submission" date="2019-09" db="EMBL/GenBank/DDBJ databases">
        <title>FDA dAtabase for Regulatory Grade micrObial Sequences (FDA-ARGOS): Supporting development and validation of Infectious Disease Dx tests.</title>
        <authorList>
            <person name="Sciortino C."/>
            <person name="Tallon L."/>
            <person name="Sadzewicz L."/>
            <person name="Vavikolanu K."/>
            <person name="Mehta A."/>
            <person name="Aluvathingal J."/>
            <person name="Nadendla S."/>
            <person name="Nandy P."/>
            <person name="Geyer C."/>
            <person name="Yan Y."/>
            <person name="Sichtig H."/>
        </authorList>
    </citation>
    <scope>NUCLEOTIDE SEQUENCE [LARGE SCALE GENOMIC DNA]</scope>
    <source>
        <strain evidence="1 2">FDAARGOS_640</strain>
    </source>
</reference>